<evidence type="ECO:0000313" key="1">
    <source>
        <dbReference type="Proteomes" id="UP000095287"/>
    </source>
</evidence>
<name>A0A1I7ZD34_9BILA</name>
<keyword evidence="1" id="KW-1185">Reference proteome</keyword>
<sequence>MTKHKWKYDCRSFWSDEPDDRSIQDTIDDEESPKIPLSKLLAGGEVLKHPISFRDLLALANHASRNVLKGHKAQRDDLIKVTEHVGALSIQSVFTVAVKYQQYIVGLQRQRPEQILKTYERPALPPGFDCLHGKWD</sequence>
<organism evidence="1 2">
    <name type="scientific">Steinernema glaseri</name>
    <dbReference type="NCBI Taxonomy" id="37863"/>
    <lineage>
        <taxon>Eukaryota</taxon>
        <taxon>Metazoa</taxon>
        <taxon>Ecdysozoa</taxon>
        <taxon>Nematoda</taxon>
        <taxon>Chromadorea</taxon>
        <taxon>Rhabditida</taxon>
        <taxon>Tylenchina</taxon>
        <taxon>Panagrolaimomorpha</taxon>
        <taxon>Strongyloidoidea</taxon>
        <taxon>Steinernematidae</taxon>
        <taxon>Steinernema</taxon>
    </lineage>
</organism>
<dbReference type="Proteomes" id="UP000095287">
    <property type="component" value="Unplaced"/>
</dbReference>
<accession>A0A1I7ZD34</accession>
<reference evidence="2" key="1">
    <citation type="submission" date="2016-11" db="UniProtKB">
        <authorList>
            <consortium name="WormBaseParasite"/>
        </authorList>
    </citation>
    <scope>IDENTIFICATION</scope>
</reference>
<protein>
    <submittedName>
        <fullName evidence="2">BLOC-1-related complex subunit 7</fullName>
    </submittedName>
</protein>
<dbReference type="WBParaSite" id="L893_g25185.t1">
    <property type="protein sequence ID" value="L893_g25185.t1"/>
    <property type="gene ID" value="L893_g25185"/>
</dbReference>
<proteinExistence type="predicted"/>
<dbReference type="AlphaFoldDB" id="A0A1I7ZD34"/>
<evidence type="ECO:0000313" key="2">
    <source>
        <dbReference type="WBParaSite" id="L893_g25185.t1"/>
    </source>
</evidence>